<dbReference type="PANTHER" id="PTHR39335:SF1">
    <property type="entry name" value="BLL4220 PROTEIN"/>
    <property type="match status" value="1"/>
</dbReference>
<accession>A0ABU0YJF7</accession>
<gene>
    <name evidence="2" type="ORF">Q8A70_04270</name>
</gene>
<name>A0ABU0YJF7_9PROT</name>
<dbReference type="InterPro" id="IPR005297">
    <property type="entry name" value="Lipoprotein_repeat"/>
</dbReference>
<dbReference type="InterPro" id="IPR014558">
    <property type="entry name" value="UCP029720"/>
</dbReference>
<sequence>MTTMIKAAPMGLILAGLGLATALVLSLPANAEDYGPFKEMQTSAGEVLVDAKGMTLYTFDKDEAGKSNCNGECAKAWPPAMAMESDKPVGDLTIIKRDDGSLQWADEGKPLYTFVKDTKPGDVAGDNFKNVWHVVK</sequence>
<organism evidence="2 3">
    <name type="scientific">Dongia sedimenti</name>
    <dbReference type="NCBI Taxonomy" id="3064282"/>
    <lineage>
        <taxon>Bacteria</taxon>
        <taxon>Pseudomonadati</taxon>
        <taxon>Pseudomonadota</taxon>
        <taxon>Alphaproteobacteria</taxon>
        <taxon>Rhodospirillales</taxon>
        <taxon>Dongiaceae</taxon>
        <taxon>Dongia</taxon>
    </lineage>
</organism>
<keyword evidence="3" id="KW-1185">Reference proteome</keyword>
<evidence type="ECO:0000256" key="1">
    <source>
        <dbReference type="SAM" id="SignalP"/>
    </source>
</evidence>
<dbReference type="PANTHER" id="PTHR39335">
    <property type="entry name" value="BLL4220 PROTEIN"/>
    <property type="match status" value="1"/>
</dbReference>
<feature type="signal peptide" evidence="1">
    <location>
        <begin position="1"/>
        <end position="31"/>
    </location>
</feature>
<dbReference type="RefSeq" id="WP_379954279.1">
    <property type="nucleotide sequence ID" value="NZ_JAUYVI010000002.1"/>
</dbReference>
<dbReference type="Pfam" id="PF03640">
    <property type="entry name" value="Lipoprotein_15"/>
    <property type="match status" value="2"/>
</dbReference>
<comment type="caution">
    <text evidence="2">The sequence shown here is derived from an EMBL/GenBank/DDBJ whole genome shotgun (WGS) entry which is preliminary data.</text>
</comment>
<dbReference type="PIRSF" id="PIRSF029720">
    <property type="entry name" value="UCP029720"/>
    <property type="match status" value="1"/>
</dbReference>
<dbReference type="EMBL" id="JAUYVI010000002">
    <property type="protein sequence ID" value="MDQ7246863.1"/>
    <property type="molecule type" value="Genomic_DNA"/>
</dbReference>
<proteinExistence type="predicted"/>
<feature type="chain" id="PRO_5047493590" description="Lipoprotein with Yx(FWY)xxD motif" evidence="1">
    <location>
        <begin position="32"/>
        <end position="136"/>
    </location>
</feature>
<evidence type="ECO:0000313" key="2">
    <source>
        <dbReference type="EMBL" id="MDQ7246863.1"/>
    </source>
</evidence>
<protein>
    <recommendedName>
        <fullName evidence="4">Lipoprotein with Yx(FWY)xxD motif</fullName>
    </recommendedName>
</protein>
<keyword evidence="1" id="KW-0732">Signal</keyword>
<evidence type="ECO:0000313" key="3">
    <source>
        <dbReference type="Proteomes" id="UP001230156"/>
    </source>
</evidence>
<reference evidence="3" key="1">
    <citation type="submission" date="2023-08" db="EMBL/GenBank/DDBJ databases">
        <title>Rhodospirillaceae gen. nov., a novel taxon isolated from the Yangtze River Yuezi River estuary sludge.</title>
        <authorList>
            <person name="Ruan L."/>
        </authorList>
    </citation>
    <scope>NUCLEOTIDE SEQUENCE [LARGE SCALE GENOMIC DNA]</scope>
    <source>
        <strain evidence="3">R-7</strain>
    </source>
</reference>
<evidence type="ECO:0008006" key="4">
    <source>
        <dbReference type="Google" id="ProtNLM"/>
    </source>
</evidence>
<dbReference type="Proteomes" id="UP001230156">
    <property type="component" value="Unassembled WGS sequence"/>
</dbReference>